<evidence type="ECO:0000259" key="1">
    <source>
        <dbReference type="PROSITE" id="PS50883"/>
    </source>
</evidence>
<dbReference type="SMART" id="SM00052">
    <property type="entry name" value="EAL"/>
    <property type="match status" value="1"/>
</dbReference>
<name>A0ABT9P7G2_9ACTN</name>
<dbReference type="InterPro" id="IPR035919">
    <property type="entry name" value="EAL_sf"/>
</dbReference>
<dbReference type="PROSITE" id="PS50883">
    <property type="entry name" value="EAL"/>
    <property type="match status" value="1"/>
</dbReference>
<reference evidence="2 3" key="1">
    <citation type="submission" date="2023-07" db="EMBL/GenBank/DDBJ databases">
        <title>Sequencing the genomes of 1000 actinobacteria strains.</title>
        <authorList>
            <person name="Klenk H.-P."/>
        </authorList>
    </citation>
    <scope>NUCLEOTIDE SEQUENCE [LARGE SCALE GENOMIC DNA]</scope>
    <source>
        <strain evidence="2 3">DSM 44388</strain>
    </source>
</reference>
<protein>
    <submittedName>
        <fullName evidence="2">EAL domain-containing protein (Putative c-di-GMP-specific phosphodiesterase class I)</fullName>
    </submittedName>
</protein>
<comment type="caution">
    <text evidence="2">The sequence shown here is derived from an EMBL/GenBank/DDBJ whole genome shotgun (WGS) entry which is preliminary data.</text>
</comment>
<accession>A0ABT9P7G2</accession>
<evidence type="ECO:0000313" key="3">
    <source>
        <dbReference type="Proteomes" id="UP001235712"/>
    </source>
</evidence>
<dbReference type="SUPFAM" id="SSF141868">
    <property type="entry name" value="EAL domain-like"/>
    <property type="match status" value="1"/>
</dbReference>
<evidence type="ECO:0000313" key="2">
    <source>
        <dbReference type="EMBL" id="MDP9828608.1"/>
    </source>
</evidence>
<proteinExistence type="predicted"/>
<sequence>MTTVVPGRPHEDPPTHAASSDLAVIAPREPEIAQTLSRPATIRSIHRPVVALADGTCLGYQATVRVGDWAARSAAPYFEAAAQAGLSGQLGALALQAALRERSALPSDKFLAVEMDADALCHRDVLGVLNRAGEISDLVLSLITPHVTPGHPAIDVLSSLRARGLLVAAGVGSGGLDDLLALEHLVPDLIRVPSELVRDVHQHALRRRLVENVVDLAEDLGAAVLAEDVESLDEASVLRGCGVRLASGWLFGRARPGFAPPSPEVCEWLRVWNTQPGLIPRQGGSPSAESFDPTVPLVPEVTGRYIDLDSYRTPPRAIDDDGPRLLS</sequence>
<dbReference type="Proteomes" id="UP001235712">
    <property type="component" value="Unassembled WGS sequence"/>
</dbReference>
<dbReference type="PANTHER" id="PTHR33121:SF70">
    <property type="entry name" value="SIGNALING PROTEIN YKOW"/>
    <property type="match status" value="1"/>
</dbReference>
<gene>
    <name evidence="2" type="ORF">J2S57_004357</name>
</gene>
<dbReference type="Gene3D" id="3.20.20.450">
    <property type="entry name" value="EAL domain"/>
    <property type="match status" value="1"/>
</dbReference>
<organism evidence="2 3">
    <name type="scientific">Kineosporia succinea</name>
    <dbReference type="NCBI Taxonomy" id="84632"/>
    <lineage>
        <taxon>Bacteria</taxon>
        <taxon>Bacillati</taxon>
        <taxon>Actinomycetota</taxon>
        <taxon>Actinomycetes</taxon>
        <taxon>Kineosporiales</taxon>
        <taxon>Kineosporiaceae</taxon>
        <taxon>Kineosporia</taxon>
    </lineage>
</organism>
<dbReference type="PANTHER" id="PTHR33121">
    <property type="entry name" value="CYCLIC DI-GMP PHOSPHODIESTERASE PDEF"/>
    <property type="match status" value="1"/>
</dbReference>
<dbReference type="EMBL" id="JAUSQZ010000001">
    <property type="protein sequence ID" value="MDP9828608.1"/>
    <property type="molecule type" value="Genomic_DNA"/>
</dbReference>
<keyword evidence="3" id="KW-1185">Reference proteome</keyword>
<dbReference type="Pfam" id="PF00563">
    <property type="entry name" value="EAL"/>
    <property type="match status" value="1"/>
</dbReference>
<dbReference type="CDD" id="cd01948">
    <property type="entry name" value="EAL"/>
    <property type="match status" value="1"/>
</dbReference>
<dbReference type="RefSeq" id="WP_307245957.1">
    <property type="nucleotide sequence ID" value="NZ_JAUSQZ010000001.1"/>
</dbReference>
<dbReference type="InterPro" id="IPR001633">
    <property type="entry name" value="EAL_dom"/>
</dbReference>
<feature type="domain" description="EAL" evidence="1">
    <location>
        <begin position="25"/>
        <end position="268"/>
    </location>
</feature>
<dbReference type="InterPro" id="IPR050706">
    <property type="entry name" value="Cyclic-di-GMP_PDE-like"/>
</dbReference>